<dbReference type="Gene3D" id="3.30.230.130">
    <property type="entry name" value="Cullin, Chain C, Domain 2"/>
    <property type="match status" value="1"/>
</dbReference>
<dbReference type="FunFam" id="1.20.1310.10:FF:000001">
    <property type="entry name" value="Cullin 3"/>
    <property type="match status" value="1"/>
</dbReference>
<dbReference type="OrthoDB" id="27073at2759"/>
<dbReference type="FunFam" id="1.20.1310.10:FF:000061">
    <property type="entry name" value="Related to cullulin 3"/>
    <property type="match status" value="1"/>
</dbReference>
<dbReference type="InterPro" id="IPR036388">
    <property type="entry name" value="WH-like_DNA-bd_sf"/>
</dbReference>
<dbReference type="AlphaFoldDB" id="A0A9P4NDX8"/>
<dbReference type="GO" id="GO:0006511">
    <property type="term" value="P:ubiquitin-dependent protein catabolic process"/>
    <property type="evidence" value="ECO:0007669"/>
    <property type="project" value="InterPro"/>
</dbReference>
<dbReference type="Proteomes" id="UP000800235">
    <property type="component" value="Unassembled WGS sequence"/>
</dbReference>
<evidence type="ECO:0000256" key="5">
    <source>
        <dbReference type="RuleBase" id="RU003829"/>
    </source>
</evidence>
<dbReference type="Gene3D" id="1.20.1310.10">
    <property type="entry name" value="Cullin Repeats"/>
    <property type="match status" value="4"/>
</dbReference>
<comment type="similarity">
    <text evidence="1 4 5">Belongs to the cullin family.</text>
</comment>
<evidence type="ECO:0000256" key="4">
    <source>
        <dbReference type="PROSITE-ProRule" id="PRU00330"/>
    </source>
</evidence>
<dbReference type="FunFam" id="1.10.10.10:FF:000014">
    <property type="entry name" value="Cullin 1"/>
    <property type="match status" value="1"/>
</dbReference>
<dbReference type="InterPro" id="IPR036317">
    <property type="entry name" value="Cullin_homology_sf"/>
</dbReference>
<dbReference type="InterPro" id="IPR001373">
    <property type="entry name" value="Cullin_N"/>
</dbReference>
<comment type="caution">
    <text evidence="7">The sequence shown here is derived from an EMBL/GenBank/DDBJ whole genome shotgun (WGS) entry which is preliminary data.</text>
</comment>
<proteinExistence type="inferred from homology"/>
<dbReference type="PANTHER" id="PTHR11932">
    <property type="entry name" value="CULLIN"/>
    <property type="match status" value="1"/>
</dbReference>
<dbReference type="GO" id="GO:0031625">
    <property type="term" value="F:ubiquitin protein ligase binding"/>
    <property type="evidence" value="ECO:0007669"/>
    <property type="project" value="InterPro"/>
</dbReference>
<evidence type="ECO:0000256" key="3">
    <source>
        <dbReference type="ARBA" id="ARBA00022843"/>
    </source>
</evidence>
<reference evidence="7" key="1">
    <citation type="journal article" date="2020" name="Stud. Mycol.">
        <title>101 Dothideomycetes genomes: a test case for predicting lifestyles and emergence of pathogens.</title>
        <authorList>
            <person name="Haridas S."/>
            <person name="Albert R."/>
            <person name="Binder M."/>
            <person name="Bloem J."/>
            <person name="Labutti K."/>
            <person name="Salamov A."/>
            <person name="Andreopoulos B."/>
            <person name="Baker S."/>
            <person name="Barry K."/>
            <person name="Bills G."/>
            <person name="Bluhm B."/>
            <person name="Cannon C."/>
            <person name="Castanera R."/>
            <person name="Culley D."/>
            <person name="Daum C."/>
            <person name="Ezra D."/>
            <person name="Gonzalez J."/>
            <person name="Henrissat B."/>
            <person name="Kuo A."/>
            <person name="Liang C."/>
            <person name="Lipzen A."/>
            <person name="Lutzoni F."/>
            <person name="Magnuson J."/>
            <person name="Mondo S."/>
            <person name="Nolan M."/>
            <person name="Ohm R."/>
            <person name="Pangilinan J."/>
            <person name="Park H.-J."/>
            <person name="Ramirez L."/>
            <person name="Alfaro M."/>
            <person name="Sun H."/>
            <person name="Tritt A."/>
            <person name="Yoshinaga Y."/>
            <person name="Zwiers L.-H."/>
            <person name="Turgeon B."/>
            <person name="Goodwin S."/>
            <person name="Spatafora J."/>
            <person name="Crous P."/>
            <person name="Grigoriev I."/>
        </authorList>
    </citation>
    <scope>NUCLEOTIDE SEQUENCE</scope>
    <source>
        <strain evidence="7">CBS 130266</strain>
    </source>
</reference>
<evidence type="ECO:0000256" key="1">
    <source>
        <dbReference type="ARBA" id="ARBA00006019"/>
    </source>
</evidence>
<dbReference type="InterPro" id="IPR045093">
    <property type="entry name" value="Cullin"/>
</dbReference>
<dbReference type="Pfam" id="PF26557">
    <property type="entry name" value="Cullin_AB"/>
    <property type="match status" value="1"/>
</dbReference>
<dbReference type="InterPro" id="IPR016159">
    <property type="entry name" value="Cullin_repeat-like_dom_sf"/>
</dbReference>
<evidence type="ECO:0000313" key="8">
    <source>
        <dbReference type="Proteomes" id="UP000800235"/>
    </source>
</evidence>
<dbReference type="InterPro" id="IPR059120">
    <property type="entry name" value="Cullin-like_AB"/>
</dbReference>
<dbReference type="InterPro" id="IPR019559">
    <property type="entry name" value="Cullin_neddylation_domain"/>
</dbReference>
<dbReference type="Gene3D" id="1.10.10.10">
    <property type="entry name" value="Winged helix-like DNA-binding domain superfamily/Winged helix DNA-binding domain"/>
    <property type="match status" value="1"/>
</dbReference>
<organism evidence="7 8">
    <name type="scientific">Tothia fuscella</name>
    <dbReference type="NCBI Taxonomy" id="1048955"/>
    <lineage>
        <taxon>Eukaryota</taxon>
        <taxon>Fungi</taxon>
        <taxon>Dikarya</taxon>
        <taxon>Ascomycota</taxon>
        <taxon>Pezizomycotina</taxon>
        <taxon>Dothideomycetes</taxon>
        <taxon>Pleosporomycetidae</taxon>
        <taxon>Venturiales</taxon>
        <taxon>Cylindrosympodiaceae</taxon>
        <taxon>Tothia</taxon>
    </lineage>
</organism>
<name>A0A9P4NDX8_9PEZI</name>
<dbReference type="SMART" id="SM00182">
    <property type="entry name" value="CULLIN"/>
    <property type="match status" value="1"/>
</dbReference>
<dbReference type="Pfam" id="PF10557">
    <property type="entry name" value="Cullin_Nedd8"/>
    <property type="match status" value="1"/>
</dbReference>
<keyword evidence="2" id="KW-1017">Isopeptide bond</keyword>
<keyword evidence="3" id="KW-0832">Ubl conjugation</keyword>
<dbReference type="EMBL" id="MU007157">
    <property type="protein sequence ID" value="KAF2416520.1"/>
    <property type="molecule type" value="Genomic_DNA"/>
</dbReference>
<dbReference type="SUPFAM" id="SSF74788">
    <property type="entry name" value="Cullin repeat-like"/>
    <property type="match status" value="1"/>
</dbReference>
<feature type="domain" description="Cullin family profile" evidence="6">
    <location>
        <begin position="432"/>
        <end position="679"/>
    </location>
</feature>
<evidence type="ECO:0000256" key="2">
    <source>
        <dbReference type="ARBA" id="ARBA00022499"/>
    </source>
</evidence>
<dbReference type="SUPFAM" id="SSF46785">
    <property type="entry name" value="Winged helix' DNA-binding domain"/>
    <property type="match status" value="1"/>
</dbReference>
<dbReference type="InterPro" id="IPR036390">
    <property type="entry name" value="WH_DNA-bd_sf"/>
</dbReference>
<protein>
    <submittedName>
        <fullName evidence="7">Cullin-domain-containing protein</fullName>
    </submittedName>
</protein>
<keyword evidence="8" id="KW-1185">Reference proteome</keyword>
<sequence>MAAMRRQAQKIRAPRRGIDQESIDFGITWKNLEVAFKEILTKNASKLSYEELYRHAYRIVLKKKGQELYIAVTTFIREWLEQNVCGKIRKLLVPSLLTTLADGPTGASVNERRTAGDRFLHGLKDAWADHQVCMAMMADVLMYLDRVYGADMRNPSVYHTCMDLFRDHVLLADSGSQESSLKSVLLILNAIVLEQIQMERSGDVINKAEIKNCINMLEALYQSGSETEDQRLYITSFEPDFLEASKMFYQHEGEQLMREGNAETYSEKVTKRIKEEQERCRSTLSESTTHKIEEVVELELIANRIRDVIEMESGVRFMIDNERLVPLGLLYDLSARVDPKKVELTKAVQKRIIDLGNEVNKAVIEASQPPPPGAPAVPNQQTAAALKWVEDILSLKDKFDAIWLESFRLDQAMQTSLTRSFADFINSSTFSRGSEYISLFIDDNMKKGIKDKTEEEVDQVLDKAITLLRYVQDKDLFELYYKKHLSKRLLMNKSISIDVEKQMISRMKIELGNNFTSKLEAMFKDIAVSKELSTGFKEYVASRGDPDLSRVDLKIDVLTSGTWPLSQDSSEEENATRPKVIYPPQVARVKQDFQNFYQTKHTGRELTWHPDKGTADLIIRFKNGQGSKSIKEVNMPTYSMIILLLFQDLPEDKSLSFADIQAMTNIPPADLKRQLQSLAVASKTRILKKVPMSREVVESDEFFFNEGFRSDYRRLKVGVIAANNRAETERERRDTEKKNDASRIHLIEAAIVRIMKQRQTLKHEQLLVETVQQLAARFKPDVPMIKSRIENLIEREYLERVEGSSPAAYKYLA</sequence>
<gene>
    <name evidence="7" type="ORF">EJ08DRAFT_654704</name>
</gene>
<dbReference type="InterPro" id="IPR016158">
    <property type="entry name" value="Cullin_homology"/>
</dbReference>
<dbReference type="Pfam" id="PF00888">
    <property type="entry name" value="Cullin"/>
    <property type="match status" value="1"/>
</dbReference>
<dbReference type="PROSITE" id="PS50069">
    <property type="entry name" value="CULLIN_2"/>
    <property type="match status" value="1"/>
</dbReference>
<evidence type="ECO:0000259" key="6">
    <source>
        <dbReference type="PROSITE" id="PS50069"/>
    </source>
</evidence>
<evidence type="ECO:0000313" key="7">
    <source>
        <dbReference type="EMBL" id="KAF2416520.1"/>
    </source>
</evidence>
<accession>A0A9P4NDX8</accession>
<dbReference type="FunFam" id="1.20.1310.10:FF:000036">
    <property type="entry name" value="SCF ubiquitin ligase subunit CulC, putative"/>
    <property type="match status" value="1"/>
</dbReference>
<dbReference type="FunFam" id="1.20.1310.10:FF:000002">
    <property type="entry name" value="cullin-3 isoform X1"/>
    <property type="match status" value="1"/>
</dbReference>
<dbReference type="SUPFAM" id="SSF75632">
    <property type="entry name" value="Cullin homology domain"/>
    <property type="match status" value="1"/>
</dbReference>
<dbReference type="SMART" id="SM00884">
    <property type="entry name" value="Cullin_Nedd8"/>
    <property type="match status" value="1"/>
</dbReference>